<protein>
    <submittedName>
        <fullName evidence="2">Uncharacterized protein</fullName>
    </submittedName>
</protein>
<feature type="transmembrane region" description="Helical" evidence="1">
    <location>
        <begin position="20"/>
        <end position="39"/>
    </location>
</feature>
<reference evidence="2" key="1">
    <citation type="submission" date="2024-06" db="EMBL/GenBank/DDBJ databases">
        <authorList>
            <person name="Liu X."/>
            <person name="Lenzi L."/>
            <person name="Haldenby T S."/>
            <person name="Uol C."/>
        </authorList>
    </citation>
    <scope>NUCLEOTIDE SEQUENCE</scope>
</reference>
<feature type="transmembrane region" description="Helical" evidence="1">
    <location>
        <begin position="51"/>
        <end position="71"/>
    </location>
</feature>
<organism evidence="2 3">
    <name type="scientific">Calicophoron daubneyi</name>
    <name type="common">Rumen fluke</name>
    <name type="synonym">Paramphistomum daubneyi</name>
    <dbReference type="NCBI Taxonomy" id="300641"/>
    <lineage>
        <taxon>Eukaryota</taxon>
        <taxon>Metazoa</taxon>
        <taxon>Spiralia</taxon>
        <taxon>Lophotrochozoa</taxon>
        <taxon>Platyhelminthes</taxon>
        <taxon>Trematoda</taxon>
        <taxon>Digenea</taxon>
        <taxon>Plagiorchiida</taxon>
        <taxon>Pronocephalata</taxon>
        <taxon>Paramphistomoidea</taxon>
        <taxon>Paramphistomidae</taxon>
        <taxon>Calicophoron</taxon>
    </lineage>
</organism>
<keyword evidence="1" id="KW-0472">Membrane</keyword>
<evidence type="ECO:0000313" key="2">
    <source>
        <dbReference type="EMBL" id="CAL5140345.1"/>
    </source>
</evidence>
<evidence type="ECO:0000256" key="1">
    <source>
        <dbReference type="SAM" id="Phobius"/>
    </source>
</evidence>
<accession>A0AAV2TVG6</accession>
<keyword evidence="1" id="KW-1133">Transmembrane helix</keyword>
<comment type="caution">
    <text evidence="2">The sequence shown here is derived from an EMBL/GenBank/DDBJ whole genome shotgun (WGS) entry which is preliminary data.</text>
</comment>
<evidence type="ECO:0000313" key="3">
    <source>
        <dbReference type="Proteomes" id="UP001497525"/>
    </source>
</evidence>
<dbReference type="AlphaFoldDB" id="A0AAV2TVG6"/>
<proteinExistence type="predicted"/>
<name>A0AAV2TVG6_CALDB</name>
<dbReference type="Proteomes" id="UP001497525">
    <property type="component" value="Unassembled WGS sequence"/>
</dbReference>
<dbReference type="EMBL" id="CAXLJL010000711">
    <property type="protein sequence ID" value="CAL5140345.1"/>
    <property type="molecule type" value="Genomic_DNA"/>
</dbReference>
<gene>
    <name evidence="2" type="ORF">CDAUBV1_LOCUS15675</name>
</gene>
<sequence>MLVCFYVQPLFLSYPLSHQLINDLSLILSLSSFICLFPIPLPRSDLPKICLILIVQLYIIIQSPFASLIRVKPKSVYGNKKVMTYVYTLSSPLALHTLARIYSAGLLTHHLCCAQSVISGYLGQSAHHHRHYHCQITVRSR</sequence>
<keyword evidence="1" id="KW-0812">Transmembrane</keyword>